<evidence type="ECO:0000259" key="2">
    <source>
        <dbReference type="PROSITE" id="PS50405"/>
    </source>
</evidence>
<keyword evidence="4" id="KW-1185">Reference proteome</keyword>
<dbReference type="Gene3D" id="3.40.30.10">
    <property type="entry name" value="Glutaredoxin"/>
    <property type="match status" value="1"/>
</dbReference>
<dbReference type="InterPro" id="IPR010987">
    <property type="entry name" value="Glutathione-S-Trfase_C-like"/>
</dbReference>
<comment type="caution">
    <text evidence="3">The sequence shown here is derived from an EMBL/GenBank/DDBJ whole genome shotgun (WGS) entry which is preliminary data.</text>
</comment>
<dbReference type="GO" id="GO:0005737">
    <property type="term" value="C:cytoplasm"/>
    <property type="evidence" value="ECO:0007669"/>
    <property type="project" value="TreeGrafter"/>
</dbReference>
<evidence type="ECO:0000313" key="3">
    <source>
        <dbReference type="EMBL" id="PPE74096.1"/>
    </source>
</evidence>
<organism evidence="3 4">
    <name type="scientific">Solimonas fluminis</name>
    <dbReference type="NCBI Taxonomy" id="2086571"/>
    <lineage>
        <taxon>Bacteria</taxon>
        <taxon>Pseudomonadati</taxon>
        <taxon>Pseudomonadota</taxon>
        <taxon>Gammaproteobacteria</taxon>
        <taxon>Nevskiales</taxon>
        <taxon>Nevskiaceae</taxon>
        <taxon>Solimonas</taxon>
    </lineage>
</organism>
<gene>
    <name evidence="3" type="ORF">C3942_08630</name>
</gene>
<dbReference type="PANTHER" id="PTHR43968">
    <property type="match status" value="1"/>
</dbReference>
<feature type="domain" description="GST N-terminal" evidence="1">
    <location>
        <begin position="28"/>
        <end position="107"/>
    </location>
</feature>
<sequence>MFPALSGDSMTLRARSKYVMDAKPAPRAGLTLFCSRDSLACLWTRIVLAEKDVDGARIEWVNPGKPNHDLLVLNPTLDLPTLADRETVIHPAGIINEYLDERFPHPKLSPPDPAARAKLRMALLRLERDLLPLAQRALSEKGAEGKAAKQALGEALLASQRMFPARGWFLGLDYNLADCAWAALFSQLPQLGLKISGDVQPLLRYAERLLHRPAVRKAIG</sequence>
<dbReference type="InterPro" id="IPR004045">
    <property type="entry name" value="Glutathione_S-Trfase_N"/>
</dbReference>
<dbReference type="Proteomes" id="UP000238220">
    <property type="component" value="Unassembled WGS sequence"/>
</dbReference>
<evidence type="ECO:0000313" key="4">
    <source>
        <dbReference type="Proteomes" id="UP000238220"/>
    </source>
</evidence>
<dbReference type="SUPFAM" id="SSF47616">
    <property type="entry name" value="GST C-terminal domain-like"/>
    <property type="match status" value="1"/>
</dbReference>
<dbReference type="EMBL" id="PSNW01000004">
    <property type="protein sequence ID" value="PPE74096.1"/>
    <property type="molecule type" value="Genomic_DNA"/>
</dbReference>
<proteinExistence type="predicted"/>
<reference evidence="3 4" key="1">
    <citation type="submission" date="2018-02" db="EMBL/GenBank/DDBJ databases">
        <title>Genome sequencing of Solimonas sp. HR-BB.</title>
        <authorList>
            <person name="Lee Y."/>
            <person name="Jeon C.O."/>
        </authorList>
    </citation>
    <scope>NUCLEOTIDE SEQUENCE [LARGE SCALE GENOMIC DNA]</scope>
    <source>
        <strain evidence="3 4">HR-BB</strain>
    </source>
</reference>
<dbReference type="InterPro" id="IPR036282">
    <property type="entry name" value="Glutathione-S-Trfase_C_sf"/>
</dbReference>
<dbReference type="PANTHER" id="PTHR43968:SF6">
    <property type="entry name" value="GLUTATHIONE S-TRANSFERASE OMEGA"/>
    <property type="match status" value="1"/>
</dbReference>
<dbReference type="Gene3D" id="1.20.1050.10">
    <property type="match status" value="1"/>
</dbReference>
<accession>A0A2S5TGJ1</accession>
<dbReference type="InterPro" id="IPR050983">
    <property type="entry name" value="GST_Omega/HSP26"/>
</dbReference>
<dbReference type="AlphaFoldDB" id="A0A2S5TGJ1"/>
<dbReference type="InterPro" id="IPR036249">
    <property type="entry name" value="Thioredoxin-like_sf"/>
</dbReference>
<protein>
    <submittedName>
        <fullName evidence="3">Stringent starvation protein A</fullName>
    </submittedName>
</protein>
<dbReference type="SUPFAM" id="SSF52833">
    <property type="entry name" value="Thioredoxin-like"/>
    <property type="match status" value="1"/>
</dbReference>
<dbReference type="PROSITE" id="PS50405">
    <property type="entry name" value="GST_CTER"/>
    <property type="match status" value="1"/>
</dbReference>
<evidence type="ECO:0000259" key="1">
    <source>
        <dbReference type="PROSITE" id="PS50404"/>
    </source>
</evidence>
<feature type="domain" description="GST C-terminal" evidence="2">
    <location>
        <begin position="112"/>
        <end position="220"/>
    </location>
</feature>
<dbReference type="PROSITE" id="PS50404">
    <property type="entry name" value="GST_NTER"/>
    <property type="match status" value="1"/>
</dbReference>
<dbReference type="Pfam" id="PF13417">
    <property type="entry name" value="GST_N_3"/>
    <property type="match status" value="1"/>
</dbReference>
<name>A0A2S5TGJ1_9GAMM</name>